<dbReference type="AlphaFoldDB" id="A0A0C2FYJ4"/>
<dbReference type="GO" id="GO:0051123">
    <property type="term" value="P:RNA polymerase II preinitiation complex assembly"/>
    <property type="evidence" value="ECO:0007669"/>
    <property type="project" value="TreeGrafter"/>
</dbReference>
<dbReference type="GO" id="GO:0005669">
    <property type="term" value="C:transcription factor TFIID complex"/>
    <property type="evidence" value="ECO:0007669"/>
    <property type="project" value="InterPro"/>
</dbReference>
<accession>A0A0C2FYJ4</accession>
<dbReference type="PANTHER" id="PTHR13900:SF0">
    <property type="entry name" value="TRANSCRIPTION INITIATION FACTOR TFIID SUBUNIT 1"/>
    <property type="match status" value="1"/>
</dbReference>
<dbReference type="PANTHER" id="PTHR13900">
    <property type="entry name" value="TRANSCRIPTION INITIATION FACTOR TFIID"/>
    <property type="match status" value="1"/>
</dbReference>
<evidence type="ECO:0000313" key="1">
    <source>
        <dbReference type="EMBL" id="KIH49871.1"/>
    </source>
</evidence>
<dbReference type="GO" id="GO:0016251">
    <property type="term" value="F:RNA polymerase II general transcription initiation factor activity"/>
    <property type="evidence" value="ECO:0007669"/>
    <property type="project" value="InterPro"/>
</dbReference>
<dbReference type="OrthoDB" id="10395133at2759"/>
<dbReference type="EMBL" id="KN751618">
    <property type="protein sequence ID" value="KIH49871.1"/>
    <property type="molecule type" value="Genomic_DNA"/>
</dbReference>
<organism evidence="1 2">
    <name type="scientific">Ancylostoma duodenale</name>
    <dbReference type="NCBI Taxonomy" id="51022"/>
    <lineage>
        <taxon>Eukaryota</taxon>
        <taxon>Metazoa</taxon>
        <taxon>Ecdysozoa</taxon>
        <taxon>Nematoda</taxon>
        <taxon>Chromadorea</taxon>
        <taxon>Rhabditida</taxon>
        <taxon>Rhabditina</taxon>
        <taxon>Rhabditomorpha</taxon>
        <taxon>Strongyloidea</taxon>
        <taxon>Ancylostomatidae</taxon>
        <taxon>Ancylostomatinae</taxon>
        <taxon>Ancylostoma</taxon>
    </lineage>
</organism>
<reference evidence="1 2" key="1">
    <citation type="submission" date="2013-12" db="EMBL/GenBank/DDBJ databases">
        <title>Draft genome of the parsitic nematode Ancylostoma duodenale.</title>
        <authorList>
            <person name="Mitreva M."/>
        </authorList>
    </citation>
    <scope>NUCLEOTIDE SEQUENCE [LARGE SCALE GENOMIC DNA]</scope>
    <source>
        <strain evidence="1 2">Zhejiang</strain>
    </source>
</reference>
<proteinExistence type="predicted"/>
<sequence length="229" mass="26524">MARFARGNIRFNFADMQEKYKKHCQHIFDLQNQTLANPEALSTDEGSSGEDSDNEELATRLETMLQANKGKKHISMSERARMEFENEEKERQDLKRMVHGDAPMKTEKDKKEATAEEKKSMTVVSYLLFSLLILLSLDVSKIGEDLAASASKISGITANQKLKIYRTMKNPDGTESERRKQKRRLQDQLRRIRRNEEKGKTGHPPQVCSYGSHRIRLFFPVQISKRSWF</sequence>
<evidence type="ECO:0000313" key="2">
    <source>
        <dbReference type="Proteomes" id="UP000054047"/>
    </source>
</evidence>
<dbReference type="GO" id="GO:0004402">
    <property type="term" value="F:histone acetyltransferase activity"/>
    <property type="evidence" value="ECO:0007669"/>
    <property type="project" value="InterPro"/>
</dbReference>
<keyword evidence="2" id="KW-1185">Reference proteome</keyword>
<name>A0A0C2FYJ4_9BILA</name>
<dbReference type="GO" id="GO:0017025">
    <property type="term" value="F:TBP-class protein binding"/>
    <property type="evidence" value="ECO:0007669"/>
    <property type="project" value="InterPro"/>
</dbReference>
<gene>
    <name evidence="1" type="ORF">ANCDUO_20053</name>
</gene>
<dbReference type="InterPro" id="IPR040240">
    <property type="entry name" value="TAF1"/>
</dbReference>
<protein>
    <submittedName>
        <fullName evidence="1">Uncharacterized protein</fullName>
    </submittedName>
</protein>
<dbReference type="Proteomes" id="UP000054047">
    <property type="component" value="Unassembled WGS sequence"/>
</dbReference>